<dbReference type="GO" id="GO:0042302">
    <property type="term" value="F:structural constituent of cuticle"/>
    <property type="evidence" value="ECO:0007669"/>
    <property type="project" value="UniProtKB-KW"/>
</dbReference>
<keyword evidence="1" id="KW-0193">Cuticle</keyword>
<evidence type="ECO:0000256" key="1">
    <source>
        <dbReference type="ARBA" id="ARBA00022460"/>
    </source>
</evidence>
<dbReference type="PANTHER" id="PTHR39068">
    <property type="entry name" value="LARVAL/PUPAL CUTICLE PROTEIN H1C-LIKE PROTEIN-RELATED"/>
    <property type="match status" value="1"/>
</dbReference>
<dbReference type="EMBL" id="OC320124">
    <property type="protein sequence ID" value="CAD7407284.1"/>
    <property type="molecule type" value="Genomic_DNA"/>
</dbReference>
<gene>
    <name evidence="3" type="ORF">TCEB3V08_LOCUS8955</name>
</gene>
<dbReference type="PANTHER" id="PTHR39068:SF5">
    <property type="entry name" value="PUPAL CUTICLE PROTEIN C1B-LIKE PROTEIN"/>
    <property type="match status" value="1"/>
</dbReference>
<evidence type="ECO:0000256" key="2">
    <source>
        <dbReference type="ARBA" id="ARBA00022737"/>
    </source>
</evidence>
<proteinExistence type="predicted"/>
<dbReference type="Pfam" id="PF11018">
    <property type="entry name" value="Cuticle_3"/>
    <property type="match status" value="4"/>
</dbReference>
<name>A0A7R9H607_TIMCR</name>
<keyword evidence="2" id="KW-0677">Repeat</keyword>
<sequence>MLTSSRCFSGSAENHAIRLFLQLYGFFLCQTLAMQNTHAQCIVLAAVLAVANAGYLGGPAVSYGAPALSYAAPAYASAAYAPAAITSQHSNILRTPGNLGQVSTYSKTIDTPYSSVSKSDVRVSNDALAYGAVPAYSSYAAPAYHGAYAAPALAGHAYAAPALAARAYAAPAVAAHGGLLGVAYSAAPIHSNILRTPGNLGQVSTYSKTIDTPYSSVSKSDVRVSNDALAYGAVPAYSSYAAPAYHGAYAAPALAGHAYAAPALAARAYAAPAVAAHGGLLGVAYSAAPIHSNILRTPGNLGQVSTYSKTIDTPYSSVSKSDVRVSNDALAYGAHSNILRTPGNNLGQVSTYSKTIDTPYSSVSKSDVRVSNDALAYGAVPAYASYAAPAYSSYASPAYAGAYAAPAVAAYHGGYAAPAVAAYHGGYAAPALSYSAAPVVSHVSFAGLGATYGW</sequence>
<organism evidence="3">
    <name type="scientific">Timema cristinae</name>
    <name type="common">Walking stick</name>
    <dbReference type="NCBI Taxonomy" id="61476"/>
    <lineage>
        <taxon>Eukaryota</taxon>
        <taxon>Metazoa</taxon>
        <taxon>Ecdysozoa</taxon>
        <taxon>Arthropoda</taxon>
        <taxon>Hexapoda</taxon>
        <taxon>Insecta</taxon>
        <taxon>Pterygota</taxon>
        <taxon>Neoptera</taxon>
        <taxon>Polyneoptera</taxon>
        <taxon>Phasmatodea</taxon>
        <taxon>Timematodea</taxon>
        <taxon>Timematoidea</taxon>
        <taxon>Timematidae</taxon>
        <taxon>Timema</taxon>
    </lineage>
</organism>
<dbReference type="AlphaFoldDB" id="A0A7R9H607"/>
<protein>
    <submittedName>
        <fullName evidence="3">Uncharacterized protein</fullName>
    </submittedName>
</protein>
<accession>A0A7R9H607</accession>
<reference evidence="3" key="1">
    <citation type="submission" date="2020-11" db="EMBL/GenBank/DDBJ databases">
        <authorList>
            <person name="Tran Van P."/>
        </authorList>
    </citation>
    <scope>NUCLEOTIDE SEQUENCE</scope>
</reference>
<dbReference type="InterPro" id="IPR022727">
    <property type="entry name" value="Cuticle_C1"/>
</dbReference>
<evidence type="ECO:0000313" key="3">
    <source>
        <dbReference type="EMBL" id="CAD7407284.1"/>
    </source>
</evidence>